<evidence type="ECO:0000313" key="15">
    <source>
        <dbReference type="EMBL" id="BDG60216.1"/>
    </source>
</evidence>
<evidence type="ECO:0000256" key="8">
    <source>
        <dbReference type="ARBA" id="ARBA00022723"/>
    </source>
</evidence>
<evidence type="ECO:0000256" key="7">
    <source>
        <dbReference type="ARBA" id="ARBA00022605"/>
    </source>
</evidence>
<proteinExistence type="inferred from homology"/>
<evidence type="ECO:0000256" key="13">
    <source>
        <dbReference type="ARBA" id="ARBA00047683"/>
    </source>
</evidence>
<dbReference type="InterPro" id="IPR005801">
    <property type="entry name" value="ADC_synthase"/>
</dbReference>
<evidence type="ECO:0000256" key="12">
    <source>
        <dbReference type="ARBA" id="ARBA00025634"/>
    </source>
</evidence>
<reference evidence="15" key="1">
    <citation type="submission" date="2022-03" db="EMBL/GenBank/DDBJ databases">
        <title>Complete genome sequence of Caldinitratiruptor microaerophilus.</title>
        <authorList>
            <person name="Mukaiyama R."/>
            <person name="Nishiyama T."/>
            <person name="Ueda K."/>
        </authorList>
    </citation>
    <scope>NUCLEOTIDE SEQUENCE</scope>
    <source>
        <strain evidence="15">JCM 16183</strain>
    </source>
</reference>
<keyword evidence="9" id="KW-0460">Magnesium</keyword>
<dbReference type="EMBL" id="AP025628">
    <property type="protein sequence ID" value="BDG60216.1"/>
    <property type="molecule type" value="Genomic_DNA"/>
</dbReference>
<evidence type="ECO:0000256" key="5">
    <source>
        <dbReference type="ARBA" id="ARBA00012266"/>
    </source>
</evidence>
<keyword evidence="8" id="KW-0479">Metal-binding</keyword>
<sequence length="417" mass="42376">MGPGDPPARSRPLPAWGPADLAAALAPPVAVLGGLVAAGRRYDLVAWQPVARASTLEGALSLAGRAAPEAAGALPPGAAALLGAVVGTLAWDGSARFWLPGAAALFDRHTGTLWYRGELPAPEPAGAPGASGGVRTGSGPPAAARPLWDRAGFSTAVQEARRRMAAGVLQKVVLSVPLSAPCGLPPAGVFRRLTASDPPGLRFLLADGPGAPVLAGVSPEPLVTLTGRRAELHLLAGTRPEGAGPAAALLASRKDRFEHAVAVEQGRRDLLSVCRPGSVAVESFLVPERHPGLVHLASHIAGELREDAGPADLIRACFPAGTVSGVPRGPAVALIEALEPVPRGWYAGAVGALLPGGDVQLWLTIRTAAIEGGTVRVRAGAGVVPESEPEAEWAECLAKARRTLEALGAEVVDAERA</sequence>
<dbReference type="InterPro" id="IPR015890">
    <property type="entry name" value="Chorismate_C"/>
</dbReference>
<comment type="cofactor">
    <cofactor evidence="1">
        <name>Mg(2+)</name>
        <dbReference type="ChEBI" id="CHEBI:18420"/>
    </cofactor>
</comment>
<dbReference type="RefSeq" id="WP_264844281.1">
    <property type="nucleotide sequence ID" value="NZ_AP025628.1"/>
</dbReference>
<dbReference type="Pfam" id="PF00425">
    <property type="entry name" value="Chorismate_bind"/>
    <property type="match status" value="1"/>
</dbReference>
<evidence type="ECO:0000256" key="1">
    <source>
        <dbReference type="ARBA" id="ARBA00001946"/>
    </source>
</evidence>
<dbReference type="PANTHER" id="PTHR11236">
    <property type="entry name" value="AMINOBENZOATE/ANTHRANILATE SYNTHASE"/>
    <property type="match status" value="1"/>
</dbReference>
<dbReference type="SUPFAM" id="SSF56322">
    <property type="entry name" value="ADC synthase"/>
    <property type="match status" value="1"/>
</dbReference>
<evidence type="ECO:0000313" key="16">
    <source>
        <dbReference type="Proteomes" id="UP001163687"/>
    </source>
</evidence>
<dbReference type="AlphaFoldDB" id="A0AA35G7L3"/>
<name>A0AA35G7L3_9FIRM</name>
<comment type="pathway">
    <text evidence="2">Amino-acid biosynthesis; L-tryptophan biosynthesis; L-tryptophan from chorismate: step 1/5.</text>
</comment>
<organism evidence="15 16">
    <name type="scientific">Caldinitratiruptor microaerophilus</name>
    <dbReference type="NCBI Taxonomy" id="671077"/>
    <lineage>
        <taxon>Bacteria</taxon>
        <taxon>Bacillati</taxon>
        <taxon>Bacillota</taxon>
        <taxon>Clostridia</taxon>
        <taxon>Eubacteriales</taxon>
        <taxon>Symbiobacteriaceae</taxon>
        <taxon>Caldinitratiruptor</taxon>
    </lineage>
</organism>
<evidence type="ECO:0000256" key="11">
    <source>
        <dbReference type="ARBA" id="ARBA00023239"/>
    </source>
</evidence>
<evidence type="ECO:0000256" key="10">
    <source>
        <dbReference type="ARBA" id="ARBA00023141"/>
    </source>
</evidence>
<dbReference type="Gene3D" id="3.60.120.10">
    <property type="entry name" value="Anthranilate synthase"/>
    <property type="match status" value="1"/>
</dbReference>
<dbReference type="GO" id="GO:0046872">
    <property type="term" value="F:metal ion binding"/>
    <property type="evidence" value="ECO:0007669"/>
    <property type="project" value="UniProtKB-KW"/>
</dbReference>
<dbReference type="GO" id="GO:0004049">
    <property type="term" value="F:anthranilate synthase activity"/>
    <property type="evidence" value="ECO:0007669"/>
    <property type="project" value="UniProtKB-EC"/>
</dbReference>
<comment type="subunit">
    <text evidence="4">Heterotetramer consisting of two non-identical subunits: a beta subunit (TrpG) and a large alpha subunit (TrpE).</text>
</comment>
<evidence type="ECO:0000256" key="4">
    <source>
        <dbReference type="ARBA" id="ARBA00011575"/>
    </source>
</evidence>
<dbReference type="Proteomes" id="UP001163687">
    <property type="component" value="Chromosome"/>
</dbReference>
<comment type="function">
    <text evidence="12">Part of a heterotetrameric complex that catalyzes the two-step biosynthesis of anthranilate, an intermediate in the biosynthesis of L-tryptophan. In the first step, the glutamine-binding beta subunit (TrpG) of anthranilate synthase (AS) provides the glutamine amidotransferase activity which generates ammonia as a substrate that, along with chorismate, is used in the second step, catalyzed by the large alpha subunit of AS (TrpE) to produce anthranilate. In the absence of TrpG, TrpE can synthesize anthranilate directly from chorismate and high concentrations of ammonia.</text>
</comment>
<keyword evidence="10" id="KW-0057">Aromatic amino acid biosynthesis</keyword>
<dbReference type="PANTHER" id="PTHR11236:SF46">
    <property type="entry name" value="ANTHRANILATE SYNTHASE COMPONENT 1"/>
    <property type="match status" value="1"/>
</dbReference>
<accession>A0AA35G7L3</accession>
<evidence type="ECO:0000256" key="6">
    <source>
        <dbReference type="ARBA" id="ARBA00020653"/>
    </source>
</evidence>
<keyword evidence="11" id="KW-0456">Lyase</keyword>
<comment type="catalytic activity">
    <reaction evidence="13">
        <text>chorismate + L-glutamine = anthranilate + pyruvate + L-glutamate + H(+)</text>
        <dbReference type="Rhea" id="RHEA:21732"/>
        <dbReference type="ChEBI" id="CHEBI:15361"/>
        <dbReference type="ChEBI" id="CHEBI:15378"/>
        <dbReference type="ChEBI" id="CHEBI:16567"/>
        <dbReference type="ChEBI" id="CHEBI:29748"/>
        <dbReference type="ChEBI" id="CHEBI:29985"/>
        <dbReference type="ChEBI" id="CHEBI:58359"/>
        <dbReference type="EC" id="4.1.3.27"/>
    </reaction>
</comment>
<evidence type="ECO:0000256" key="9">
    <source>
        <dbReference type="ARBA" id="ARBA00022842"/>
    </source>
</evidence>
<dbReference type="InterPro" id="IPR019999">
    <property type="entry name" value="Anth_synth_I-like"/>
</dbReference>
<evidence type="ECO:0000259" key="14">
    <source>
        <dbReference type="Pfam" id="PF00425"/>
    </source>
</evidence>
<evidence type="ECO:0000256" key="2">
    <source>
        <dbReference type="ARBA" id="ARBA00004873"/>
    </source>
</evidence>
<dbReference type="KEGG" id="cmic:caldi_13060"/>
<gene>
    <name evidence="15" type="ORF">caldi_13060</name>
</gene>
<comment type="similarity">
    <text evidence="3">Belongs to the anthranilate synthase component I family.</text>
</comment>
<feature type="domain" description="Chorismate-utilising enzyme C-terminal" evidence="14">
    <location>
        <begin position="150"/>
        <end position="399"/>
    </location>
</feature>
<dbReference type="GO" id="GO:0000162">
    <property type="term" value="P:L-tryptophan biosynthetic process"/>
    <property type="evidence" value="ECO:0007669"/>
    <property type="project" value="TreeGrafter"/>
</dbReference>
<evidence type="ECO:0000256" key="3">
    <source>
        <dbReference type="ARBA" id="ARBA00009562"/>
    </source>
</evidence>
<keyword evidence="16" id="KW-1185">Reference proteome</keyword>
<dbReference type="EC" id="4.1.3.27" evidence="5"/>
<dbReference type="PRINTS" id="PR00095">
    <property type="entry name" value="ANTSNTHASEI"/>
</dbReference>
<keyword evidence="7" id="KW-0028">Amino-acid biosynthesis</keyword>
<protein>
    <recommendedName>
        <fullName evidence="6">Anthranilate synthase component 1</fullName>
        <ecNumber evidence="5">4.1.3.27</ecNumber>
    </recommendedName>
</protein>